<accession>A0A3N4IWD1</accession>
<organism evidence="2 3">
    <name type="scientific">Choiromyces venosus 120613-1</name>
    <dbReference type="NCBI Taxonomy" id="1336337"/>
    <lineage>
        <taxon>Eukaryota</taxon>
        <taxon>Fungi</taxon>
        <taxon>Dikarya</taxon>
        <taxon>Ascomycota</taxon>
        <taxon>Pezizomycotina</taxon>
        <taxon>Pezizomycetes</taxon>
        <taxon>Pezizales</taxon>
        <taxon>Tuberaceae</taxon>
        <taxon>Choiromyces</taxon>
    </lineage>
</organism>
<evidence type="ECO:0000256" key="1">
    <source>
        <dbReference type="SAM" id="MobiDB-lite"/>
    </source>
</evidence>
<keyword evidence="3" id="KW-1185">Reference proteome</keyword>
<feature type="compositionally biased region" description="Low complexity" evidence="1">
    <location>
        <begin position="52"/>
        <end position="62"/>
    </location>
</feature>
<name>A0A3N4IWD1_9PEZI</name>
<gene>
    <name evidence="2" type="ORF">L873DRAFT_733520</name>
</gene>
<protein>
    <submittedName>
        <fullName evidence="2">Uncharacterized protein</fullName>
    </submittedName>
</protein>
<feature type="compositionally biased region" description="Pro residues" evidence="1">
    <location>
        <begin position="75"/>
        <end position="85"/>
    </location>
</feature>
<proteinExistence type="predicted"/>
<reference evidence="2 3" key="1">
    <citation type="journal article" date="2018" name="Nat. Ecol. Evol.">
        <title>Pezizomycetes genomes reveal the molecular basis of ectomycorrhizal truffle lifestyle.</title>
        <authorList>
            <person name="Murat C."/>
            <person name="Payen T."/>
            <person name="Noel B."/>
            <person name="Kuo A."/>
            <person name="Morin E."/>
            <person name="Chen J."/>
            <person name="Kohler A."/>
            <person name="Krizsan K."/>
            <person name="Balestrini R."/>
            <person name="Da Silva C."/>
            <person name="Montanini B."/>
            <person name="Hainaut M."/>
            <person name="Levati E."/>
            <person name="Barry K.W."/>
            <person name="Belfiori B."/>
            <person name="Cichocki N."/>
            <person name="Clum A."/>
            <person name="Dockter R.B."/>
            <person name="Fauchery L."/>
            <person name="Guy J."/>
            <person name="Iotti M."/>
            <person name="Le Tacon F."/>
            <person name="Lindquist E.A."/>
            <person name="Lipzen A."/>
            <person name="Malagnac F."/>
            <person name="Mello A."/>
            <person name="Molinier V."/>
            <person name="Miyauchi S."/>
            <person name="Poulain J."/>
            <person name="Riccioni C."/>
            <person name="Rubini A."/>
            <person name="Sitrit Y."/>
            <person name="Splivallo R."/>
            <person name="Traeger S."/>
            <person name="Wang M."/>
            <person name="Zifcakova L."/>
            <person name="Wipf D."/>
            <person name="Zambonelli A."/>
            <person name="Paolocci F."/>
            <person name="Nowrousian M."/>
            <person name="Ottonello S."/>
            <person name="Baldrian P."/>
            <person name="Spatafora J.W."/>
            <person name="Henrissat B."/>
            <person name="Nagy L.G."/>
            <person name="Aury J.M."/>
            <person name="Wincker P."/>
            <person name="Grigoriev I.V."/>
            <person name="Bonfante P."/>
            <person name="Martin F.M."/>
        </authorList>
    </citation>
    <scope>NUCLEOTIDE SEQUENCE [LARGE SCALE GENOMIC DNA]</scope>
    <source>
        <strain evidence="2 3">120613-1</strain>
    </source>
</reference>
<dbReference type="AlphaFoldDB" id="A0A3N4IWD1"/>
<feature type="region of interest" description="Disordered" evidence="1">
    <location>
        <begin position="1"/>
        <end position="94"/>
    </location>
</feature>
<dbReference type="Proteomes" id="UP000276215">
    <property type="component" value="Unassembled WGS sequence"/>
</dbReference>
<evidence type="ECO:0000313" key="2">
    <source>
        <dbReference type="EMBL" id="RPA89118.1"/>
    </source>
</evidence>
<evidence type="ECO:0000313" key="3">
    <source>
        <dbReference type="Proteomes" id="UP000276215"/>
    </source>
</evidence>
<sequence>MHHMSVRMPPPLLSLSQAPRLPSLSVNDSLPSPPPSGLSTTYGSMPSLSVPTATTSDTTATSMPAFLPNTGAPSHTPPGITPAPNQPADSEATPAATLLQGVSTAMACMNPTPQAAMLDLSAMIRLTRRNLRR</sequence>
<dbReference type="EMBL" id="ML120612">
    <property type="protein sequence ID" value="RPA89118.1"/>
    <property type="molecule type" value="Genomic_DNA"/>
</dbReference>